<name>A0A1H2GN80_9GAMM</name>
<dbReference type="AlphaFoldDB" id="A0A1H2GN80"/>
<gene>
    <name evidence="1" type="ORF">SAMN05216210_2435</name>
</gene>
<sequence>MFQVDKSTWHIYDPDNILSSRREGFDTGILRFGGDIHPREDLMQFTHRLSNCIVDFGYYGCEINLDGFYAVSVVDGHMEEGWQSPMERLESRDFLAGITHVQAMLEKYT</sequence>
<evidence type="ECO:0000313" key="1">
    <source>
        <dbReference type="EMBL" id="SDU21136.1"/>
    </source>
</evidence>
<reference evidence="2" key="1">
    <citation type="submission" date="2016-10" db="EMBL/GenBank/DDBJ databases">
        <authorList>
            <person name="Varghese N."/>
            <person name="Submissions S."/>
        </authorList>
    </citation>
    <scope>NUCLEOTIDE SEQUENCE [LARGE SCALE GENOMIC DNA]</scope>
    <source>
        <strain evidence="2">CECT 8338</strain>
    </source>
</reference>
<organism evidence="1 2">
    <name type="scientific">Halopseudomonas salegens</name>
    <dbReference type="NCBI Taxonomy" id="1434072"/>
    <lineage>
        <taxon>Bacteria</taxon>
        <taxon>Pseudomonadati</taxon>
        <taxon>Pseudomonadota</taxon>
        <taxon>Gammaproteobacteria</taxon>
        <taxon>Pseudomonadales</taxon>
        <taxon>Pseudomonadaceae</taxon>
        <taxon>Halopseudomonas</taxon>
    </lineage>
</organism>
<dbReference type="RefSeq" id="WP_157719195.1">
    <property type="nucleotide sequence ID" value="NZ_LT629787.1"/>
</dbReference>
<evidence type="ECO:0000313" key="2">
    <source>
        <dbReference type="Proteomes" id="UP000243924"/>
    </source>
</evidence>
<dbReference type="Proteomes" id="UP000243924">
    <property type="component" value="Chromosome I"/>
</dbReference>
<accession>A0A1H2GN80</accession>
<proteinExistence type="predicted"/>
<keyword evidence="2" id="KW-1185">Reference proteome</keyword>
<dbReference type="OrthoDB" id="6402421at2"/>
<protein>
    <submittedName>
        <fullName evidence="1">Uncharacterized protein</fullName>
    </submittedName>
</protein>
<dbReference type="STRING" id="1434072.SAMN05216210_2435"/>
<dbReference type="EMBL" id="LT629787">
    <property type="protein sequence ID" value="SDU21136.1"/>
    <property type="molecule type" value="Genomic_DNA"/>
</dbReference>